<evidence type="ECO:0000256" key="5">
    <source>
        <dbReference type="SAM" id="MobiDB-lite"/>
    </source>
</evidence>
<dbReference type="InterPro" id="IPR011547">
    <property type="entry name" value="SLC26A/SulP_dom"/>
</dbReference>
<dbReference type="EMBL" id="JANIEX010000798">
    <property type="protein sequence ID" value="KAJ3563078.1"/>
    <property type="molecule type" value="Genomic_DNA"/>
</dbReference>
<feature type="transmembrane region" description="Helical" evidence="6">
    <location>
        <begin position="21"/>
        <end position="47"/>
    </location>
</feature>
<dbReference type="SUPFAM" id="SSF50475">
    <property type="entry name" value="FMN-binding split barrel"/>
    <property type="match status" value="1"/>
</dbReference>
<name>A0AAD5YR44_9AGAR</name>
<dbReference type="CDD" id="cd07042">
    <property type="entry name" value="STAS_SulP_like_sulfate_transporter"/>
    <property type="match status" value="1"/>
</dbReference>
<accession>A0AAD5YR44</accession>
<comment type="subcellular location">
    <subcellularLocation>
        <location evidence="1">Membrane</location>
        <topology evidence="1">Multi-pass membrane protein</topology>
    </subcellularLocation>
</comment>
<evidence type="ECO:0000256" key="2">
    <source>
        <dbReference type="ARBA" id="ARBA00022692"/>
    </source>
</evidence>
<feature type="region of interest" description="Disordered" evidence="5">
    <location>
        <begin position="500"/>
        <end position="520"/>
    </location>
</feature>
<evidence type="ECO:0000256" key="3">
    <source>
        <dbReference type="ARBA" id="ARBA00022989"/>
    </source>
</evidence>
<feature type="transmembrane region" description="Helical" evidence="6">
    <location>
        <begin position="342"/>
        <end position="361"/>
    </location>
</feature>
<dbReference type="InterPro" id="IPR024624">
    <property type="entry name" value="Pyridox_Oxase_Alr4036_FMN-bd"/>
</dbReference>
<dbReference type="InterPro" id="IPR002645">
    <property type="entry name" value="STAS_dom"/>
</dbReference>
<evidence type="ECO:0000313" key="9">
    <source>
        <dbReference type="Proteomes" id="UP001213000"/>
    </source>
</evidence>
<comment type="caution">
    <text evidence="8">The sequence shown here is derived from an EMBL/GenBank/DDBJ whole genome shotgun (WGS) entry which is preliminary data.</text>
</comment>
<keyword evidence="4 6" id="KW-0472">Membrane</keyword>
<dbReference type="AlphaFoldDB" id="A0AAD5YR44"/>
<reference evidence="8" key="1">
    <citation type="submission" date="2022-07" db="EMBL/GenBank/DDBJ databases">
        <title>Genome Sequence of Leucocoprinus birnbaumii.</title>
        <authorList>
            <person name="Buettner E."/>
        </authorList>
    </citation>
    <scope>NUCLEOTIDE SEQUENCE</scope>
    <source>
        <strain evidence="8">VT141</strain>
    </source>
</reference>
<dbReference type="Pfam" id="PF00916">
    <property type="entry name" value="Sulfate_transp"/>
    <property type="match status" value="1"/>
</dbReference>
<evidence type="ECO:0000313" key="8">
    <source>
        <dbReference type="EMBL" id="KAJ3563078.1"/>
    </source>
</evidence>
<keyword evidence="3 6" id="KW-1133">Transmembrane helix</keyword>
<dbReference type="InterPro" id="IPR036513">
    <property type="entry name" value="STAS_dom_sf"/>
</dbReference>
<feature type="transmembrane region" description="Helical" evidence="6">
    <location>
        <begin position="450"/>
        <end position="467"/>
    </location>
</feature>
<feature type="transmembrane region" description="Helical" evidence="6">
    <location>
        <begin position="155"/>
        <end position="177"/>
    </location>
</feature>
<evidence type="ECO:0000256" key="6">
    <source>
        <dbReference type="SAM" id="Phobius"/>
    </source>
</evidence>
<dbReference type="GO" id="GO:0010181">
    <property type="term" value="F:FMN binding"/>
    <property type="evidence" value="ECO:0007669"/>
    <property type="project" value="InterPro"/>
</dbReference>
<dbReference type="Gene3D" id="2.30.110.10">
    <property type="entry name" value="Electron Transport, Fmn-binding Protein, Chain A"/>
    <property type="match status" value="1"/>
</dbReference>
<feature type="domain" description="STAS" evidence="7">
    <location>
        <begin position="539"/>
        <end position="647"/>
    </location>
</feature>
<organism evidence="8 9">
    <name type="scientific">Leucocoprinus birnbaumii</name>
    <dbReference type="NCBI Taxonomy" id="56174"/>
    <lineage>
        <taxon>Eukaryota</taxon>
        <taxon>Fungi</taxon>
        <taxon>Dikarya</taxon>
        <taxon>Basidiomycota</taxon>
        <taxon>Agaricomycotina</taxon>
        <taxon>Agaricomycetes</taxon>
        <taxon>Agaricomycetidae</taxon>
        <taxon>Agaricales</taxon>
        <taxon>Agaricineae</taxon>
        <taxon>Agaricaceae</taxon>
        <taxon>Leucocoprinus</taxon>
    </lineage>
</organism>
<dbReference type="Pfam" id="PF01740">
    <property type="entry name" value="STAS"/>
    <property type="match status" value="1"/>
</dbReference>
<protein>
    <recommendedName>
        <fullName evidence="7">STAS domain-containing protein</fullName>
    </recommendedName>
</protein>
<dbReference type="Pfam" id="PF12766">
    <property type="entry name" value="Pyridox_oxase_2"/>
    <property type="match status" value="1"/>
</dbReference>
<dbReference type="InterPro" id="IPR052706">
    <property type="entry name" value="Membrane-Transporter-like"/>
</dbReference>
<evidence type="ECO:0000256" key="1">
    <source>
        <dbReference type="ARBA" id="ARBA00004141"/>
    </source>
</evidence>
<sequence>MNVLKTHSSRLLKNAPGRLSRALPAVVLGTLFNVLDAVSTGLLIFPAEEGSGPTQFKDLQIQGLSMYIMSTILSQVAMTLGGSRFPGALGAMLIEILPFLRGIGSDIRNALGADNPALVPTVMAAYALTSFLTGGMFALLGLLRLGGVVAYFPQTVLTGAIGAIGLSLFILGLGLPLPESSPALSLSNAGSVLFSKAHLPILAASFLPPFILSVTKRSKAIDRWTRGAVHNAYYVPAYLIAIPVVFWIVAGAKRVPLEELIKNGWLFRVQRLPNQHGIGSQWIYWREFDFSKVEWWALRHAITNIVLLVVIGVLNLPIYVPALGFTLDVPYNMNHELLGQGVANILAGVAGTVPNILQYSYSVFITRAHGGRFECALITLLTFVLFLVASLLLPYVPTVLASALVLFLGIELMLEAIWESAQSLILLEYCIVIGTLWSCTFIGFAEGFGVGIGAAAVVYLAFGVVDSRARAMRWEEWNESQQFVHRSEDDSHVPKLISPLNHTPSISGATDLESSGSSKSLIQTPANNDELIDKLNARVIVLTGYVFFASIPSLEAELLDKKRNTRFIIIDLATVHRLETSAAQTFDRAVRDLSPKNTILVLCGVRKGSGVHADFERAGVNVLFNGNDANEKGIVSFETRSEALEWCRSQNVEKELAADETADVEFDLPRLYTQFCNLFGFVPAQLHKASSGVDTPMAEKQLQLSEWDELHSAGARLVHYPPGHTLFVTAASDERLILVLEGQAKILSQTEISHRPAVYDLMLRLPKETLVYARKKIVGYLKHRGAKKPVKPGDTVSNARLGDVEVYVVAQTRCSVVEIDPGLAMPPSNIVPRWKKIIDKALEQHPKATAFQLATLDTEAPVARVRSHIFRSFLNGSATPGLPLLISSTDVRTPKVHQILNNPNTESCWWIEQTSEQFRIAGRVSMVTSPNHQLYKVTRDQLLNNANIDIEGGLAALRPAEYNWEEKRVEVFKNMSAHMKASWCRPTPGSELKGGPDEAKKWPERLEEPKEGDSEEARKYWEMALGNFVLVVIEPSEVDYLTMAVVPNRRFMFTRAVEGGWDEVEVVP</sequence>
<dbReference type="GO" id="GO:0016020">
    <property type="term" value="C:membrane"/>
    <property type="evidence" value="ECO:0007669"/>
    <property type="project" value="UniProtKB-SubCell"/>
</dbReference>
<dbReference type="SUPFAM" id="SSF52091">
    <property type="entry name" value="SpoIIaa-like"/>
    <property type="match status" value="1"/>
</dbReference>
<feature type="transmembrane region" description="Helical" evidence="6">
    <location>
        <begin position="123"/>
        <end position="143"/>
    </location>
</feature>
<evidence type="ECO:0000256" key="4">
    <source>
        <dbReference type="ARBA" id="ARBA00023136"/>
    </source>
</evidence>
<feature type="region of interest" description="Disordered" evidence="5">
    <location>
        <begin position="985"/>
        <end position="1013"/>
    </location>
</feature>
<dbReference type="PROSITE" id="PS50801">
    <property type="entry name" value="STAS"/>
    <property type="match status" value="1"/>
</dbReference>
<dbReference type="Gene3D" id="3.30.750.24">
    <property type="entry name" value="STAS domain"/>
    <property type="match status" value="1"/>
</dbReference>
<feature type="transmembrane region" description="Helical" evidence="6">
    <location>
        <begin position="301"/>
        <end position="322"/>
    </location>
</feature>
<feature type="transmembrane region" description="Helical" evidence="6">
    <location>
        <begin position="425"/>
        <end position="444"/>
    </location>
</feature>
<feature type="transmembrane region" description="Helical" evidence="6">
    <location>
        <begin position="197"/>
        <end position="215"/>
    </location>
</feature>
<feature type="transmembrane region" description="Helical" evidence="6">
    <location>
        <begin position="59"/>
        <end position="78"/>
    </location>
</feature>
<evidence type="ECO:0000259" key="7">
    <source>
        <dbReference type="PROSITE" id="PS50801"/>
    </source>
</evidence>
<gene>
    <name evidence="8" type="ORF">NP233_g9175</name>
</gene>
<keyword evidence="9" id="KW-1185">Reference proteome</keyword>
<dbReference type="PANTHER" id="PTHR43310">
    <property type="entry name" value="SULFATE TRANSPORTER YBAR-RELATED"/>
    <property type="match status" value="1"/>
</dbReference>
<dbReference type="Proteomes" id="UP001213000">
    <property type="component" value="Unassembled WGS sequence"/>
</dbReference>
<dbReference type="InterPro" id="IPR012349">
    <property type="entry name" value="Split_barrel_FMN-bd"/>
</dbReference>
<feature type="compositionally biased region" description="Basic and acidic residues" evidence="5">
    <location>
        <begin position="994"/>
        <end position="1013"/>
    </location>
</feature>
<keyword evidence="2 6" id="KW-0812">Transmembrane</keyword>
<dbReference type="PANTHER" id="PTHR43310:SF4">
    <property type="entry name" value="AFR304WP"/>
    <property type="match status" value="1"/>
</dbReference>
<proteinExistence type="predicted"/>
<feature type="transmembrane region" description="Helical" evidence="6">
    <location>
        <begin position="373"/>
        <end position="393"/>
    </location>
</feature>